<organism evidence="1">
    <name type="scientific">uncultured marine thaumarchaeote KM3_34_B07</name>
    <dbReference type="NCBI Taxonomy" id="1456128"/>
    <lineage>
        <taxon>Archaea</taxon>
        <taxon>Nitrososphaerota</taxon>
        <taxon>environmental samples</taxon>
    </lineage>
</organism>
<name>A0A075H1H2_9ARCH</name>
<accession>A0A075H1H2</accession>
<proteinExistence type="predicted"/>
<reference evidence="1" key="1">
    <citation type="journal article" date="2014" name="Genome Biol. Evol.">
        <title>Pangenome evidence for extensive interdomain horizontal transfer affecting lineage core and shell genes in uncultured planktonic thaumarchaeota and euryarchaeota.</title>
        <authorList>
            <person name="Deschamps P."/>
            <person name="Zivanovic Y."/>
            <person name="Moreira D."/>
            <person name="Rodriguez-Valera F."/>
            <person name="Lopez-Garcia P."/>
        </authorList>
    </citation>
    <scope>NUCLEOTIDE SEQUENCE</scope>
</reference>
<sequence length="165" mass="18532">MNIRIIFPVLFLLVLVTSIGNITAQEDALTSNEAKPSVQIIQEEKFPFYAFVQIIHRDSDGNLLAYIESDKISTFDKETITELMDLESSLGTDPIYLINANQVQVIVRQHVTEVETITLSTDSQLLSNSTNEDGKEIITLRIIHDGYLASPGDTITTYWNLVRSI</sequence>
<dbReference type="AlphaFoldDB" id="A0A075H1H2"/>
<protein>
    <submittedName>
        <fullName evidence="1">Uncharacterized protein</fullName>
    </submittedName>
</protein>
<evidence type="ECO:0000313" key="1">
    <source>
        <dbReference type="EMBL" id="AIF09000.1"/>
    </source>
</evidence>
<dbReference type="EMBL" id="KF900849">
    <property type="protein sequence ID" value="AIF09000.1"/>
    <property type="molecule type" value="Genomic_DNA"/>
</dbReference>